<feature type="transmembrane region" description="Helical" evidence="1">
    <location>
        <begin position="44"/>
        <end position="63"/>
    </location>
</feature>
<dbReference type="InterPro" id="IPR055514">
    <property type="entry name" value="DUF7087"/>
</dbReference>
<evidence type="ECO:0000259" key="2">
    <source>
        <dbReference type="Pfam" id="PF23346"/>
    </source>
</evidence>
<reference evidence="4" key="1">
    <citation type="submission" date="2016-11" db="UniProtKB">
        <authorList>
            <consortium name="WormBaseParasite"/>
        </authorList>
    </citation>
    <scope>IDENTIFICATION</scope>
</reference>
<keyword evidence="1" id="KW-0812">Transmembrane</keyword>
<organism evidence="3 4">
    <name type="scientific">Caenorhabditis tropicalis</name>
    <dbReference type="NCBI Taxonomy" id="1561998"/>
    <lineage>
        <taxon>Eukaryota</taxon>
        <taxon>Metazoa</taxon>
        <taxon>Ecdysozoa</taxon>
        <taxon>Nematoda</taxon>
        <taxon>Chromadorea</taxon>
        <taxon>Rhabditida</taxon>
        <taxon>Rhabditina</taxon>
        <taxon>Rhabditomorpha</taxon>
        <taxon>Rhabditoidea</taxon>
        <taxon>Rhabditidae</taxon>
        <taxon>Peloderinae</taxon>
        <taxon>Caenorhabditis</taxon>
    </lineage>
</organism>
<feature type="transmembrane region" description="Helical" evidence="1">
    <location>
        <begin position="108"/>
        <end position="127"/>
    </location>
</feature>
<evidence type="ECO:0000313" key="4">
    <source>
        <dbReference type="WBParaSite" id="Csp11.Scaffold627.g6658.t1"/>
    </source>
</evidence>
<dbReference type="AlphaFoldDB" id="A0A1I7TJZ4"/>
<dbReference type="PANTHER" id="PTHR36940">
    <property type="entry name" value="PROTEIN CBG20338"/>
    <property type="match status" value="1"/>
</dbReference>
<dbReference type="PANTHER" id="PTHR36940:SF3">
    <property type="entry name" value="PROTEIN CBG23643"/>
    <property type="match status" value="1"/>
</dbReference>
<keyword evidence="3" id="KW-1185">Reference proteome</keyword>
<keyword evidence="1" id="KW-0472">Membrane</keyword>
<dbReference type="WBParaSite" id="Csp11.Scaffold627.g6658.t1">
    <property type="protein sequence ID" value="Csp11.Scaffold627.g6658.t1"/>
    <property type="gene ID" value="Csp11.Scaffold627.g6658"/>
</dbReference>
<dbReference type="eggNOG" id="ENOG502TI64">
    <property type="taxonomic scope" value="Eukaryota"/>
</dbReference>
<protein>
    <submittedName>
        <fullName evidence="4">AA_permease domain-containing protein</fullName>
    </submittedName>
</protein>
<dbReference type="Pfam" id="PF23346">
    <property type="entry name" value="DUF7087"/>
    <property type="match status" value="1"/>
</dbReference>
<proteinExistence type="predicted"/>
<feature type="domain" description="DUF7087" evidence="2">
    <location>
        <begin position="7"/>
        <end position="132"/>
    </location>
</feature>
<name>A0A1I7TJZ4_9PELO</name>
<dbReference type="Proteomes" id="UP000095282">
    <property type="component" value="Unplaced"/>
</dbReference>
<evidence type="ECO:0000313" key="3">
    <source>
        <dbReference type="Proteomes" id="UP000095282"/>
    </source>
</evidence>
<feature type="transmembrane region" description="Helical" evidence="1">
    <location>
        <begin position="12"/>
        <end position="32"/>
    </location>
</feature>
<sequence length="159" mass="17782">MVVISPFDYSIYSFPTRVTVIICSLFELIRIFGSLEEASFFAKIFYFLLAGISVISSVYNIGMNTDGRDEIRKVVGNPDNETRGMSVLLVLSPSVTGIILFLSVSGDFIFSFFVFIHVLISITQLGIEAYEVRNGCQDEPRSVTAKSKLWDFEPLSPKI</sequence>
<accession>A0A1I7TJZ4</accession>
<keyword evidence="1" id="KW-1133">Transmembrane helix</keyword>
<evidence type="ECO:0000256" key="1">
    <source>
        <dbReference type="SAM" id="Phobius"/>
    </source>
</evidence>